<gene>
    <name evidence="2" type="ORF">HPP92_020082</name>
</gene>
<protein>
    <submittedName>
        <fullName evidence="2">Uncharacterized protein</fullName>
    </submittedName>
</protein>
<proteinExistence type="predicted"/>
<evidence type="ECO:0000313" key="3">
    <source>
        <dbReference type="Proteomes" id="UP000636800"/>
    </source>
</evidence>
<sequence>MAVKLMHEDDIYMGMFDLPSSTTKPNRKKKKRIIEKEIGEKFSAFSWKTLAHRWRSGEDDSARLFGSLGFEIIRLGHNRKATRSRFKRRTAPLLVRRGADQCRERALHPLALHRSDPNKRIGHRRSPRIQPIGRRGDGMLRGESLVEAAAEGSGMVRRRAHAGLPRRSGGGDRSTLGGDLVERAGARGPDEVDAGRGGGSVGGEVAAARGEGGSRRDGESCSGGRGEGGIDAGWGGEPARIPGTGEETTRRRERTRKVTRPVEAPSVAPIS</sequence>
<feature type="compositionally biased region" description="Basic and acidic residues" evidence="1">
    <location>
        <begin position="180"/>
        <end position="194"/>
    </location>
</feature>
<evidence type="ECO:0000256" key="1">
    <source>
        <dbReference type="SAM" id="MobiDB-lite"/>
    </source>
</evidence>
<name>A0A835Q7R7_VANPL</name>
<dbReference type="EMBL" id="JADCNL010000010">
    <property type="protein sequence ID" value="KAG0464013.1"/>
    <property type="molecule type" value="Genomic_DNA"/>
</dbReference>
<reference evidence="2 3" key="1">
    <citation type="journal article" date="2020" name="Nat. Food">
        <title>A phased Vanilla planifolia genome enables genetic improvement of flavour and production.</title>
        <authorList>
            <person name="Hasing T."/>
            <person name="Tang H."/>
            <person name="Brym M."/>
            <person name="Khazi F."/>
            <person name="Huang T."/>
            <person name="Chambers A.H."/>
        </authorList>
    </citation>
    <scope>NUCLEOTIDE SEQUENCE [LARGE SCALE GENOMIC DNA]</scope>
    <source>
        <tissue evidence="2">Leaf</tissue>
    </source>
</reference>
<feature type="compositionally biased region" description="Gly residues" evidence="1">
    <location>
        <begin position="221"/>
        <end position="236"/>
    </location>
</feature>
<organism evidence="2 3">
    <name type="scientific">Vanilla planifolia</name>
    <name type="common">Vanilla</name>
    <dbReference type="NCBI Taxonomy" id="51239"/>
    <lineage>
        <taxon>Eukaryota</taxon>
        <taxon>Viridiplantae</taxon>
        <taxon>Streptophyta</taxon>
        <taxon>Embryophyta</taxon>
        <taxon>Tracheophyta</taxon>
        <taxon>Spermatophyta</taxon>
        <taxon>Magnoliopsida</taxon>
        <taxon>Liliopsida</taxon>
        <taxon>Asparagales</taxon>
        <taxon>Orchidaceae</taxon>
        <taxon>Vanilloideae</taxon>
        <taxon>Vanilleae</taxon>
        <taxon>Vanilla</taxon>
    </lineage>
</organism>
<comment type="caution">
    <text evidence="2">The sequence shown here is derived from an EMBL/GenBank/DDBJ whole genome shotgun (WGS) entry which is preliminary data.</text>
</comment>
<keyword evidence="3" id="KW-1185">Reference proteome</keyword>
<dbReference type="AlphaFoldDB" id="A0A835Q7R7"/>
<dbReference type="OrthoDB" id="3352408at2759"/>
<dbReference type="Proteomes" id="UP000636800">
    <property type="component" value="Chromosome 10"/>
</dbReference>
<accession>A0A835Q7R7</accession>
<evidence type="ECO:0000313" key="2">
    <source>
        <dbReference type="EMBL" id="KAG0464013.1"/>
    </source>
</evidence>
<feature type="region of interest" description="Disordered" evidence="1">
    <location>
        <begin position="115"/>
        <end position="271"/>
    </location>
</feature>